<keyword evidence="8" id="KW-1185">Reference proteome</keyword>
<comment type="subcellular location">
    <subcellularLocation>
        <location evidence="1">Membrane</location>
        <topology evidence="1">Multi-pass membrane protein</topology>
    </subcellularLocation>
</comment>
<gene>
    <name evidence="7" type="ORF">GCM10007964_62400</name>
</gene>
<feature type="transmembrane region" description="Helical" evidence="5">
    <location>
        <begin position="57"/>
        <end position="77"/>
    </location>
</feature>
<dbReference type="InterPro" id="IPR013525">
    <property type="entry name" value="ABC2_TM"/>
</dbReference>
<accession>A0A917RKI0</accession>
<dbReference type="AlphaFoldDB" id="A0A917RKI0"/>
<reference evidence="7" key="2">
    <citation type="submission" date="2020-09" db="EMBL/GenBank/DDBJ databases">
        <authorList>
            <person name="Sun Q."/>
            <person name="Ohkuma M."/>
        </authorList>
    </citation>
    <scope>NUCLEOTIDE SEQUENCE</scope>
    <source>
        <strain evidence="7">JCM 13064</strain>
    </source>
</reference>
<feature type="transmembrane region" description="Helical" evidence="5">
    <location>
        <begin position="218"/>
        <end position="238"/>
    </location>
</feature>
<evidence type="ECO:0000256" key="1">
    <source>
        <dbReference type="ARBA" id="ARBA00004141"/>
    </source>
</evidence>
<comment type="caution">
    <text evidence="7">The sequence shown here is derived from an EMBL/GenBank/DDBJ whole genome shotgun (WGS) entry which is preliminary data.</text>
</comment>
<keyword evidence="2 5" id="KW-0812">Transmembrane</keyword>
<evidence type="ECO:0000259" key="6">
    <source>
        <dbReference type="Pfam" id="PF01061"/>
    </source>
</evidence>
<dbReference type="RefSeq" id="WP_189166651.1">
    <property type="nucleotide sequence ID" value="NZ_BMNT01000043.1"/>
</dbReference>
<dbReference type="GO" id="GO:0140359">
    <property type="term" value="F:ABC-type transporter activity"/>
    <property type="evidence" value="ECO:0007669"/>
    <property type="project" value="InterPro"/>
</dbReference>
<evidence type="ECO:0000256" key="3">
    <source>
        <dbReference type="ARBA" id="ARBA00022989"/>
    </source>
</evidence>
<reference evidence="7" key="1">
    <citation type="journal article" date="2014" name="Int. J. Syst. Evol. Microbiol.">
        <title>Complete genome sequence of Corynebacterium casei LMG S-19264T (=DSM 44701T), isolated from a smear-ripened cheese.</title>
        <authorList>
            <consortium name="US DOE Joint Genome Institute (JGI-PGF)"/>
            <person name="Walter F."/>
            <person name="Albersmeier A."/>
            <person name="Kalinowski J."/>
            <person name="Ruckert C."/>
        </authorList>
    </citation>
    <scope>NUCLEOTIDE SEQUENCE</scope>
    <source>
        <strain evidence="7">JCM 13064</strain>
    </source>
</reference>
<dbReference type="EMBL" id="BMNT01000043">
    <property type="protein sequence ID" value="GGL11888.1"/>
    <property type="molecule type" value="Genomic_DNA"/>
</dbReference>
<evidence type="ECO:0000256" key="5">
    <source>
        <dbReference type="SAM" id="Phobius"/>
    </source>
</evidence>
<proteinExistence type="predicted"/>
<dbReference type="PANTHER" id="PTHR43027:SF2">
    <property type="entry name" value="TRANSPORT PERMEASE PROTEIN"/>
    <property type="match status" value="1"/>
</dbReference>
<dbReference type="Pfam" id="PF01061">
    <property type="entry name" value="ABC2_membrane"/>
    <property type="match status" value="1"/>
</dbReference>
<dbReference type="InterPro" id="IPR052902">
    <property type="entry name" value="ABC-2_transporter"/>
</dbReference>
<feature type="transmembrane region" description="Helical" evidence="5">
    <location>
        <begin position="135"/>
        <end position="156"/>
    </location>
</feature>
<evidence type="ECO:0000256" key="2">
    <source>
        <dbReference type="ARBA" id="ARBA00022692"/>
    </source>
</evidence>
<keyword evidence="3 5" id="KW-1133">Transmembrane helix</keyword>
<dbReference type="GO" id="GO:0016020">
    <property type="term" value="C:membrane"/>
    <property type="evidence" value="ECO:0007669"/>
    <property type="project" value="UniProtKB-SubCell"/>
</dbReference>
<feature type="domain" description="ABC-2 type transporter transmembrane" evidence="6">
    <location>
        <begin position="11"/>
        <end position="208"/>
    </location>
</feature>
<evidence type="ECO:0000313" key="7">
    <source>
        <dbReference type="EMBL" id="GGL11888.1"/>
    </source>
</evidence>
<evidence type="ECO:0000313" key="8">
    <source>
        <dbReference type="Proteomes" id="UP000645217"/>
    </source>
</evidence>
<name>A0A917RKI0_9ACTN</name>
<feature type="transmembrane region" description="Helical" evidence="5">
    <location>
        <begin position="101"/>
        <end position="123"/>
    </location>
</feature>
<feature type="transmembrane region" description="Helical" evidence="5">
    <location>
        <begin position="163"/>
        <end position="181"/>
    </location>
</feature>
<feature type="transmembrane region" description="Helical" evidence="5">
    <location>
        <begin position="20"/>
        <end position="37"/>
    </location>
</feature>
<sequence length="240" mass="24986">MKGITNVTAVELKLIMRDPMSAFFALAFPAIMLWVKMRNDRPLPGGLPAIDGTVPMLIVFVIGLAALTILPATLAGYRERRVLKRLRATPATPTLIFSSQWAAHTLLAVIGTALLVGIGLAVYGLRTPGNLGGVLLAWLLGALSLGAIGLLIGALVPGGRTATVVGLSLFFPMAFLSGAIIPRETMGGSMRAIGDLTPMAPAVQALRDGWVGNPVSPLTLGIMVAICLVAGGVAVKAFRW</sequence>
<protein>
    <submittedName>
        <fullName evidence="7">Transport permease protein</fullName>
    </submittedName>
</protein>
<evidence type="ECO:0000256" key="4">
    <source>
        <dbReference type="ARBA" id="ARBA00023136"/>
    </source>
</evidence>
<dbReference type="PANTHER" id="PTHR43027">
    <property type="entry name" value="DOXORUBICIN RESISTANCE ABC TRANSPORTER PERMEASE PROTEIN DRRC-RELATED"/>
    <property type="match status" value="1"/>
</dbReference>
<keyword evidence="4 5" id="KW-0472">Membrane</keyword>
<dbReference type="Proteomes" id="UP000645217">
    <property type="component" value="Unassembled WGS sequence"/>
</dbReference>
<organism evidence="7 8">
    <name type="scientific">Sphaerisporangium melleum</name>
    <dbReference type="NCBI Taxonomy" id="321316"/>
    <lineage>
        <taxon>Bacteria</taxon>
        <taxon>Bacillati</taxon>
        <taxon>Actinomycetota</taxon>
        <taxon>Actinomycetes</taxon>
        <taxon>Streptosporangiales</taxon>
        <taxon>Streptosporangiaceae</taxon>
        <taxon>Sphaerisporangium</taxon>
    </lineage>
</organism>